<dbReference type="EMBL" id="LAZR01013419">
    <property type="protein sequence ID" value="KKM22049.1"/>
    <property type="molecule type" value="Genomic_DNA"/>
</dbReference>
<reference evidence="1" key="1">
    <citation type="journal article" date="2015" name="Nature">
        <title>Complex archaea that bridge the gap between prokaryotes and eukaryotes.</title>
        <authorList>
            <person name="Spang A."/>
            <person name="Saw J.H."/>
            <person name="Jorgensen S.L."/>
            <person name="Zaremba-Niedzwiedzka K."/>
            <person name="Martijn J."/>
            <person name="Lind A.E."/>
            <person name="van Eijk R."/>
            <person name="Schleper C."/>
            <person name="Guy L."/>
            <person name="Ettema T.J."/>
        </authorList>
    </citation>
    <scope>NUCLEOTIDE SEQUENCE</scope>
</reference>
<organism evidence="1">
    <name type="scientific">marine sediment metagenome</name>
    <dbReference type="NCBI Taxonomy" id="412755"/>
    <lineage>
        <taxon>unclassified sequences</taxon>
        <taxon>metagenomes</taxon>
        <taxon>ecological metagenomes</taxon>
    </lineage>
</organism>
<protein>
    <submittedName>
        <fullName evidence="1">Uncharacterized protein</fullName>
    </submittedName>
</protein>
<evidence type="ECO:0000313" key="1">
    <source>
        <dbReference type="EMBL" id="KKM22049.1"/>
    </source>
</evidence>
<gene>
    <name evidence="1" type="ORF">LCGC14_1629300</name>
</gene>
<sequence>MAGLQFNKLPASGPMAQQAEEEFRRDMAMASQEYKVEMKTVSRQYLTDAQKYNKMATVHGKHSLKALQMKRDWNQRMTMIQQYEKLGSAGKMAPGDVTQTQYALSGYDVPKQKRPDYWAEHRNLIQERERIQVELLDPWDQKKEGGPWKLVERVHKRGRKEGQPSHWGREASAQEVAYIEAAQNMMRQLDQYEYSLLTQMNPQQRKVNQLSRAMAMGPRTQQTPGVGGKRTNIPLGKAGEKLGFAFSGGYLTPATKAEPERLETLGYKMTQEKAVQQAATQLGTGASKERILDLAKQIYGQSQESK</sequence>
<comment type="caution">
    <text evidence="1">The sequence shown here is derived from an EMBL/GenBank/DDBJ whole genome shotgun (WGS) entry which is preliminary data.</text>
</comment>
<dbReference type="AlphaFoldDB" id="A0A0F9IQ85"/>
<accession>A0A0F9IQ85</accession>
<name>A0A0F9IQ85_9ZZZZ</name>
<proteinExistence type="predicted"/>